<evidence type="ECO:0000313" key="6">
    <source>
        <dbReference type="EMBL" id="ABS62957.1"/>
    </source>
</evidence>
<comment type="similarity">
    <text evidence="5">Belongs to the creatininase superfamily.</text>
</comment>
<dbReference type="SUPFAM" id="SSF102215">
    <property type="entry name" value="Creatininase"/>
    <property type="match status" value="1"/>
</dbReference>
<dbReference type="InterPro" id="IPR024087">
    <property type="entry name" value="Creatininase-like_sf"/>
</dbReference>
<gene>
    <name evidence="6" type="ordered locus">Plav_1337</name>
</gene>
<dbReference type="GO" id="GO:0016811">
    <property type="term" value="F:hydrolase activity, acting on carbon-nitrogen (but not peptide) bonds, in linear amides"/>
    <property type="evidence" value="ECO:0007669"/>
    <property type="project" value="TreeGrafter"/>
</dbReference>
<dbReference type="STRING" id="402881.Plav_1337"/>
<keyword evidence="3" id="KW-0378">Hydrolase</keyword>
<dbReference type="Pfam" id="PF02633">
    <property type="entry name" value="Creatininase"/>
    <property type="match status" value="1"/>
</dbReference>
<accession>A7HSS4</accession>
<organism evidence="6 7">
    <name type="scientific">Parvibaculum lavamentivorans (strain DS-1 / DSM 13023 / NCIMB 13966)</name>
    <dbReference type="NCBI Taxonomy" id="402881"/>
    <lineage>
        <taxon>Bacteria</taxon>
        <taxon>Pseudomonadati</taxon>
        <taxon>Pseudomonadota</taxon>
        <taxon>Alphaproteobacteria</taxon>
        <taxon>Hyphomicrobiales</taxon>
        <taxon>Parvibaculaceae</taxon>
        <taxon>Parvibaculum</taxon>
    </lineage>
</organism>
<proteinExistence type="inferred from homology"/>
<dbReference type="KEGG" id="pla:Plav_1337"/>
<dbReference type="EMBL" id="CP000774">
    <property type="protein sequence ID" value="ABS62957.1"/>
    <property type="molecule type" value="Genomic_DNA"/>
</dbReference>
<keyword evidence="7" id="KW-1185">Reference proteome</keyword>
<dbReference type="GO" id="GO:0046872">
    <property type="term" value="F:metal ion binding"/>
    <property type="evidence" value="ECO:0007669"/>
    <property type="project" value="UniProtKB-KW"/>
</dbReference>
<dbReference type="Proteomes" id="UP000006377">
    <property type="component" value="Chromosome"/>
</dbReference>
<evidence type="ECO:0000256" key="1">
    <source>
        <dbReference type="ARBA" id="ARBA00001947"/>
    </source>
</evidence>
<protein>
    <submittedName>
        <fullName evidence="6">Creatininase</fullName>
    </submittedName>
</protein>
<dbReference type="PANTHER" id="PTHR35005:SF1">
    <property type="entry name" value="2-AMINO-5-FORMYLAMINO-6-RIBOSYLAMINOPYRIMIDIN-4(3H)-ONE 5'-MONOPHOSPHATE DEFORMYLASE"/>
    <property type="match status" value="1"/>
</dbReference>
<keyword evidence="4" id="KW-0862">Zinc</keyword>
<name>A7HSS4_PARL1</name>
<dbReference type="GO" id="GO:0009231">
    <property type="term" value="P:riboflavin biosynthetic process"/>
    <property type="evidence" value="ECO:0007669"/>
    <property type="project" value="TreeGrafter"/>
</dbReference>
<dbReference type="HOGENOM" id="CLU_055029_2_0_5"/>
<dbReference type="InterPro" id="IPR003785">
    <property type="entry name" value="Creatininase/forma_Hydrolase"/>
</dbReference>
<dbReference type="PANTHER" id="PTHR35005">
    <property type="entry name" value="3-DEHYDRO-SCYLLO-INOSOSE HYDROLASE"/>
    <property type="match status" value="1"/>
</dbReference>
<dbReference type="Gene3D" id="3.40.50.10310">
    <property type="entry name" value="Creatininase"/>
    <property type="match status" value="1"/>
</dbReference>
<dbReference type="AlphaFoldDB" id="A7HSS4"/>
<comment type="cofactor">
    <cofactor evidence="1">
        <name>Zn(2+)</name>
        <dbReference type="ChEBI" id="CHEBI:29105"/>
    </cofactor>
</comment>
<keyword evidence="2" id="KW-0479">Metal-binding</keyword>
<evidence type="ECO:0000256" key="5">
    <source>
        <dbReference type="ARBA" id="ARBA00024029"/>
    </source>
</evidence>
<sequence>MPRPSNLPRFHILPRLPYDPPMLLHHSSWPEVEAYLKRSKGIVIPIGSTEQHGPNGLIGTDAICPEAIATRAGAEADFLVGPTFNVGIAQHHLGFPGTLTLRPSTMIAALHDWVSSLARHGFERIYFFNGHGGNVSTIEAAFAEIYADASLAQDASNRGPVRCRRVNWWDFKPVMDFCKERYGSSHGAHATPSEVAVTYFLQPQAIKHVEMSPKVAPWGRYTDADSYRAAFPDGRIGSDPSLADPKDGEKLIALSVAGLIEDFRKFEAA</sequence>
<evidence type="ECO:0000256" key="4">
    <source>
        <dbReference type="ARBA" id="ARBA00022833"/>
    </source>
</evidence>
<dbReference type="eggNOG" id="COG1402">
    <property type="taxonomic scope" value="Bacteria"/>
</dbReference>
<reference evidence="6 7" key="1">
    <citation type="journal article" date="2011" name="Stand. Genomic Sci.">
        <title>Complete genome sequence of Parvibaculum lavamentivorans type strain (DS-1(T)).</title>
        <authorList>
            <person name="Schleheck D."/>
            <person name="Weiss M."/>
            <person name="Pitluck S."/>
            <person name="Bruce D."/>
            <person name="Land M.L."/>
            <person name="Han S."/>
            <person name="Saunders E."/>
            <person name="Tapia R."/>
            <person name="Detter C."/>
            <person name="Brettin T."/>
            <person name="Han J."/>
            <person name="Woyke T."/>
            <person name="Goodwin L."/>
            <person name="Pennacchio L."/>
            <person name="Nolan M."/>
            <person name="Cook A.M."/>
            <person name="Kjelleberg S."/>
            <person name="Thomas T."/>
        </authorList>
    </citation>
    <scope>NUCLEOTIDE SEQUENCE [LARGE SCALE GENOMIC DNA]</scope>
    <source>
        <strain evidence="7">DS-1 / DSM 13023 / NCIMB 13966</strain>
    </source>
</reference>
<evidence type="ECO:0000313" key="7">
    <source>
        <dbReference type="Proteomes" id="UP000006377"/>
    </source>
</evidence>
<evidence type="ECO:0000256" key="2">
    <source>
        <dbReference type="ARBA" id="ARBA00022723"/>
    </source>
</evidence>
<evidence type="ECO:0000256" key="3">
    <source>
        <dbReference type="ARBA" id="ARBA00022801"/>
    </source>
</evidence>